<dbReference type="AlphaFoldDB" id="A0A0F8ZC17"/>
<accession>A0A0F8ZC17</accession>
<name>A0A0F8ZC17_9ZZZZ</name>
<gene>
    <name evidence="1" type="ORF">LCGC14_2714160</name>
</gene>
<protein>
    <submittedName>
        <fullName evidence="1">Uncharacterized protein</fullName>
    </submittedName>
</protein>
<organism evidence="1">
    <name type="scientific">marine sediment metagenome</name>
    <dbReference type="NCBI Taxonomy" id="412755"/>
    <lineage>
        <taxon>unclassified sequences</taxon>
        <taxon>metagenomes</taxon>
        <taxon>ecological metagenomes</taxon>
    </lineage>
</organism>
<comment type="caution">
    <text evidence="1">The sequence shown here is derived from an EMBL/GenBank/DDBJ whole genome shotgun (WGS) entry which is preliminary data.</text>
</comment>
<proteinExistence type="predicted"/>
<evidence type="ECO:0000313" key="1">
    <source>
        <dbReference type="EMBL" id="KKK91318.1"/>
    </source>
</evidence>
<reference evidence="1" key="1">
    <citation type="journal article" date="2015" name="Nature">
        <title>Complex archaea that bridge the gap between prokaryotes and eukaryotes.</title>
        <authorList>
            <person name="Spang A."/>
            <person name="Saw J.H."/>
            <person name="Jorgensen S.L."/>
            <person name="Zaremba-Niedzwiedzka K."/>
            <person name="Martijn J."/>
            <person name="Lind A.E."/>
            <person name="van Eijk R."/>
            <person name="Schleper C."/>
            <person name="Guy L."/>
            <person name="Ettema T.J."/>
        </authorList>
    </citation>
    <scope>NUCLEOTIDE SEQUENCE</scope>
</reference>
<sequence>MAYGFWPDLTPGAKYGPCSKLCTHRDCAQLRDPEYSKCARCEKPLKANDRFYFDENNRPVHAAELEHDTT</sequence>
<dbReference type="EMBL" id="LAZR01048709">
    <property type="protein sequence ID" value="KKK91318.1"/>
    <property type="molecule type" value="Genomic_DNA"/>
</dbReference>